<dbReference type="AlphaFoldDB" id="A0AAD5P9K4"/>
<protein>
    <submittedName>
        <fullName evidence="1">Uncharacterized protein</fullName>
    </submittedName>
</protein>
<evidence type="ECO:0000313" key="1">
    <source>
        <dbReference type="EMBL" id="KAI9249690.1"/>
    </source>
</evidence>
<reference evidence="1" key="2">
    <citation type="submission" date="2023-02" db="EMBL/GenBank/DDBJ databases">
        <authorList>
            <consortium name="DOE Joint Genome Institute"/>
            <person name="Mondo S.J."/>
            <person name="Chang Y."/>
            <person name="Wang Y."/>
            <person name="Ahrendt S."/>
            <person name="Andreopoulos W."/>
            <person name="Barry K."/>
            <person name="Beard J."/>
            <person name="Benny G.L."/>
            <person name="Blankenship S."/>
            <person name="Bonito G."/>
            <person name="Cuomo C."/>
            <person name="Desiro A."/>
            <person name="Gervers K.A."/>
            <person name="Hundley H."/>
            <person name="Kuo A."/>
            <person name="LaButti K."/>
            <person name="Lang B.F."/>
            <person name="Lipzen A."/>
            <person name="O'Donnell K."/>
            <person name="Pangilinan J."/>
            <person name="Reynolds N."/>
            <person name="Sandor L."/>
            <person name="Smith M.W."/>
            <person name="Tsang A."/>
            <person name="Grigoriev I.V."/>
            <person name="Stajich J.E."/>
            <person name="Spatafora J.W."/>
        </authorList>
    </citation>
    <scope>NUCLEOTIDE SEQUENCE</scope>
    <source>
        <strain evidence="1">RSA 2281</strain>
    </source>
</reference>
<evidence type="ECO:0000313" key="2">
    <source>
        <dbReference type="Proteomes" id="UP001209540"/>
    </source>
</evidence>
<reference evidence="1" key="1">
    <citation type="journal article" date="2022" name="IScience">
        <title>Evolution of zygomycete secretomes and the origins of terrestrial fungal ecologies.</title>
        <authorList>
            <person name="Chang Y."/>
            <person name="Wang Y."/>
            <person name="Mondo S."/>
            <person name="Ahrendt S."/>
            <person name="Andreopoulos W."/>
            <person name="Barry K."/>
            <person name="Beard J."/>
            <person name="Benny G.L."/>
            <person name="Blankenship S."/>
            <person name="Bonito G."/>
            <person name="Cuomo C."/>
            <person name="Desiro A."/>
            <person name="Gervers K.A."/>
            <person name="Hundley H."/>
            <person name="Kuo A."/>
            <person name="LaButti K."/>
            <person name="Lang B.F."/>
            <person name="Lipzen A."/>
            <person name="O'Donnell K."/>
            <person name="Pangilinan J."/>
            <person name="Reynolds N."/>
            <person name="Sandor L."/>
            <person name="Smith M.E."/>
            <person name="Tsang A."/>
            <person name="Grigoriev I.V."/>
            <person name="Stajich J.E."/>
            <person name="Spatafora J.W."/>
        </authorList>
    </citation>
    <scope>NUCLEOTIDE SEQUENCE</scope>
    <source>
        <strain evidence="1">RSA 2281</strain>
    </source>
</reference>
<proteinExistence type="predicted"/>
<name>A0AAD5P9K4_9FUNG</name>
<accession>A0AAD5P9K4</accession>
<dbReference type="Proteomes" id="UP001209540">
    <property type="component" value="Unassembled WGS sequence"/>
</dbReference>
<comment type="caution">
    <text evidence="1">The sequence shown here is derived from an EMBL/GenBank/DDBJ whole genome shotgun (WGS) entry which is preliminary data.</text>
</comment>
<dbReference type="EMBL" id="JAIXMP010000034">
    <property type="protein sequence ID" value="KAI9249690.1"/>
    <property type="molecule type" value="Genomic_DNA"/>
</dbReference>
<sequence length="190" mass="21923">MSATMTINWADDIPLTQQITDVTSTNNKHQSPTNNSLTAGSLEWRYAPKSTQNDIQPINSWNDQYRAVQHMKNKTRNKVPSAIIRKRKEAAALAFTVPSATHAFCFNNFPTRGGNPVSEQRKNLKMLGIDNSRILDMYYPDTNVVGFPIYNDYEYEIIEIMKKSNLEPNTKFDPHNPTYLKDQKYKDLFR</sequence>
<gene>
    <name evidence="1" type="ORF">BDA99DRAFT_589842</name>
</gene>
<keyword evidence="2" id="KW-1185">Reference proteome</keyword>
<organism evidence="1 2">
    <name type="scientific">Phascolomyces articulosus</name>
    <dbReference type="NCBI Taxonomy" id="60185"/>
    <lineage>
        <taxon>Eukaryota</taxon>
        <taxon>Fungi</taxon>
        <taxon>Fungi incertae sedis</taxon>
        <taxon>Mucoromycota</taxon>
        <taxon>Mucoromycotina</taxon>
        <taxon>Mucoromycetes</taxon>
        <taxon>Mucorales</taxon>
        <taxon>Lichtheimiaceae</taxon>
        <taxon>Phascolomyces</taxon>
    </lineage>
</organism>